<evidence type="ECO:0000313" key="1">
    <source>
        <dbReference type="EMBL" id="GAE26995.1"/>
    </source>
</evidence>
<comment type="caution">
    <text evidence="1">The sequence shown here is derived from an EMBL/GenBank/DDBJ whole genome shotgun (WGS) entry which is preliminary data.</text>
</comment>
<keyword evidence="2" id="KW-1185">Reference proteome</keyword>
<gene>
    <name evidence="1" type="ORF">JCM9140_3105</name>
</gene>
<organism evidence="1 2">
    <name type="scientific">Halalkalibacter wakoensis JCM 9140</name>
    <dbReference type="NCBI Taxonomy" id="1236970"/>
    <lineage>
        <taxon>Bacteria</taxon>
        <taxon>Bacillati</taxon>
        <taxon>Bacillota</taxon>
        <taxon>Bacilli</taxon>
        <taxon>Bacillales</taxon>
        <taxon>Bacillaceae</taxon>
        <taxon>Halalkalibacter</taxon>
    </lineage>
</organism>
<proteinExistence type="predicted"/>
<protein>
    <submittedName>
        <fullName evidence="1">Uncharacterized protein</fullName>
    </submittedName>
</protein>
<dbReference type="EMBL" id="BAUT01000037">
    <property type="protein sequence ID" value="GAE26995.1"/>
    <property type="molecule type" value="Genomic_DNA"/>
</dbReference>
<dbReference type="STRING" id="1236970.JCM9140_3105"/>
<sequence length="58" mass="6705">MNIRKQLALSEIKTRVLEAAYFLSDPDSDYSNEQISEMLLNINNLLDEELQIDCEEKG</sequence>
<dbReference type="AlphaFoldDB" id="W4Q4X8"/>
<accession>W4Q4X8</accession>
<dbReference type="Proteomes" id="UP000018890">
    <property type="component" value="Unassembled WGS sequence"/>
</dbReference>
<reference evidence="1" key="1">
    <citation type="journal article" date="2014" name="Genome Announc.">
        <title>Draft Genome Sequences of Three Alkaliphilic Bacillus Strains, Bacillus wakoensis JCM 9140T, Bacillus akibai JCM 9157T, and Bacillus hemicellulosilyticus JCM 9152T.</title>
        <authorList>
            <person name="Yuki M."/>
            <person name="Oshima K."/>
            <person name="Suda W."/>
            <person name="Oshida Y."/>
            <person name="Kitamura K."/>
            <person name="Iida T."/>
            <person name="Hattori M."/>
            <person name="Ohkuma M."/>
        </authorList>
    </citation>
    <scope>NUCLEOTIDE SEQUENCE [LARGE SCALE GENOMIC DNA]</scope>
    <source>
        <strain evidence="1">JCM 9140</strain>
    </source>
</reference>
<dbReference type="RefSeq" id="WP_156314880.1">
    <property type="nucleotide sequence ID" value="NZ_BAUT01000037.1"/>
</dbReference>
<evidence type="ECO:0000313" key="2">
    <source>
        <dbReference type="Proteomes" id="UP000018890"/>
    </source>
</evidence>
<name>W4Q4X8_9BACI</name>